<evidence type="ECO:0000313" key="7">
    <source>
        <dbReference type="EMBL" id="PXF48538.1"/>
    </source>
</evidence>
<dbReference type="CDD" id="cd17872">
    <property type="entry name" value="GPN3"/>
    <property type="match status" value="1"/>
</dbReference>
<keyword evidence="5 6" id="KW-0342">GTP-binding</keyword>
<name>A0A2V3J2B7_9FLOR</name>
<evidence type="ECO:0000256" key="3">
    <source>
        <dbReference type="ARBA" id="ARBA00022741"/>
    </source>
</evidence>
<organism evidence="7 8">
    <name type="scientific">Gracilariopsis chorda</name>
    <dbReference type="NCBI Taxonomy" id="448386"/>
    <lineage>
        <taxon>Eukaryota</taxon>
        <taxon>Rhodophyta</taxon>
        <taxon>Florideophyceae</taxon>
        <taxon>Rhodymeniophycidae</taxon>
        <taxon>Gracilariales</taxon>
        <taxon>Gracilariaceae</taxon>
        <taxon>Gracilariopsis</taxon>
    </lineage>
</organism>
<dbReference type="InterPro" id="IPR004130">
    <property type="entry name" value="Gpn"/>
</dbReference>
<dbReference type="PANTHER" id="PTHR21231">
    <property type="entry name" value="XPA-BINDING PROTEIN 1-RELATED"/>
    <property type="match status" value="1"/>
</dbReference>
<comment type="subunit">
    <text evidence="6">Binds to RNA polymerase II (RNAPII).</text>
</comment>
<dbReference type="OrthoDB" id="5839at2759"/>
<comment type="function">
    <text evidence="6">Small GTPase required for proper nuclear import of RNA polymerase II and III (RNAPII and RNAPIII). May act at an RNAP assembly step prior to nuclear import.</text>
</comment>
<dbReference type="SUPFAM" id="SSF52540">
    <property type="entry name" value="P-loop containing nucleoside triphosphate hydrolases"/>
    <property type="match status" value="1"/>
</dbReference>
<dbReference type="STRING" id="448386.A0A2V3J2B7"/>
<dbReference type="Proteomes" id="UP000247409">
    <property type="component" value="Unassembled WGS sequence"/>
</dbReference>
<keyword evidence="3 6" id="KW-0547">Nucleotide-binding</keyword>
<dbReference type="PANTHER" id="PTHR21231:SF7">
    <property type="entry name" value="GPN-LOOP GTPASE 3"/>
    <property type="match status" value="1"/>
</dbReference>
<dbReference type="AlphaFoldDB" id="A0A2V3J2B7"/>
<evidence type="ECO:0000256" key="4">
    <source>
        <dbReference type="ARBA" id="ARBA00022801"/>
    </source>
</evidence>
<keyword evidence="4 6" id="KW-0378">Hydrolase</keyword>
<evidence type="ECO:0000256" key="6">
    <source>
        <dbReference type="RuleBase" id="RU365059"/>
    </source>
</evidence>
<gene>
    <name evidence="7" type="ORF">BWQ96_01707</name>
</gene>
<dbReference type="EMBL" id="NBIV01000013">
    <property type="protein sequence ID" value="PXF48538.1"/>
    <property type="molecule type" value="Genomic_DNA"/>
</dbReference>
<keyword evidence="8" id="KW-1185">Reference proteome</keyword>
<dbReference type="GO" id="GO:0005525">
    <property type="term" value="F:GTP binding"/>
    <property type="evidence" value="ECO:0007669"/>
    <property type="project" value="UniProtKB-KW"/>
</dbReference>
<protein>
    <recommendedName>
        <fullName evidence="2 6">GPN-loop GTPase 3</fullName>
    </recommendedName>
</protein>
<proteinExistence type="inferred from homology"/>
<evidence type="ECO:0000313" key="8">
    <source>
        <dbReference type="Proteomes" id="UP000247409"/>
    </source>
</evidence>
<dbReference type="InterPro" id="IPR027417">
    <property type="entry name" value="P-loop_NTPase"/>
</dbReference>
<comment type="similarity">
    <text evidence="1 6">Belongs to the GPN-loop GTPase family.</text>
</comment>
<evidence type="ECO:0000256" key="2">
    <source>
        <dbReference type="ARBA" id="ARBA00014587"/>
    </source>
</evidence>
<dbReference type="GO" id="GO:0003924">
    <property type="term" value="F:GTPase activity"/>
    <property type="evidence" value="ECO:0007669"/>
    <property type="project" value="TreeGrafter"/>
</dbReference>
<evidence type="ECO:0000256" key="1">
    <source>
        <dbReference type="ARBA" id="ARBA00005290"/>
    </source>
</evidence>
<dbReference type="FunFam" id="3.40.50.300:FF:000552">
    <property type="entry name" value="GPN-loop GTPase 3"/>
    <property type="match status" value="1"/>
</dbReference>
<sequence length="271" mass="31011">MVKFAQVVLGPAGSGKSTYCAELQRYCNDKRRVLHVINLDPAAEEFKYAVSVDIRDLISVDEVGEEMSLGPNGALVYCMEFMLHNLEWLEDKLDAFVDNDYVVFDLPGQIELYTHFPFMRELISKLHRWDFRVQALYFLDSQFMADSTKFFGGCITALSAMIQLEIPHLNIMSKMDLTRDMTKRKVDEYMDADIDMLISDLSRTTPPRFMKLNNAMGSLLDDFGMVSFVPLDITDDDSIATLLLMVDLALQYEDEVDQSREVPDEVDECSE</sequence>
<evidence type="ECO:0000256" key="5">
    <source>
        <dbReference type="ARBA" id="ARBA00023134"/>
    </source>
</evidence>
<dbReference type="Pfam" id="PF03029">
    <property type="entry name" value="ATP_bind_1"/>
    <property type="match status" value="1"/>
</dbReference>
<accession>A0A2V3J2B7</accession>
<dbReference type="Gene3D" id="3.40.50.300">
    <property type="entry name" value="P-loop containing nucleotide triphosphate hydrolases"/>
    <property type="match status" value="1"/>
</dbReference>
<reference evidence="7 8" key="1">
    <citation type="journal article" date="2018" name="Mol. Biol. Evol.">
        <title>Analysis of the draft genome of the red seaweed Gracilariopsis chorda provides insights into genome size evolution in Rhodophyta.</title>
        <authorList>
            <person name="Lee J."/>
            <person name="Yang E.C."/>
            <person name="Graf L."/>
            <person name="Yang J.H."/>
            <person name="Qiu H."/>
            <person name="Zel Zion U."/>
            <person name="Chan C.X."/>
            <person name="Stephens T.G."/>
            <person name="Weber A.P.M."/>
            <person name="Boo G.H."/>
            <person name="Boo S.M."/>
            <person name="Kim K.M."/>
            <person name="Shin Y."/>
            <person name="Jung M."/>
            <person name="Lee S.J."/>
            <person name="Yim H.S."/>
            <person name="Lee J.H."/>
            <person name="Bhattacharya D."/>
            <person name="Yoon H.S."/>
        </authorList>
    </citation>
    <scope>NUCLEOTIDE SEQUENCE [LARGE SCALE GENOMIC DNA]</scope>
    <source>
        <strain evidence="7 8">SKKU-2015</strain>
        <tissue evidence="7">Whole body</tissue>
    </source>
</reference>
<comment type="caution">
    <text evidence="7">The sequence shown here is derived from an EMBL/GenBank/DDBJ whole genome shotgun (WGS) entry which is preliminary data.</text>
</comment>
<dbReference type="InterPro" id="IPR030228">
    <property type="entry name" value="Gpn3"/>
</dbReference>